<accession>A0A2D6LPZ5</accession>
<comment type="caution">
    <text evidence="2">The sequence shown here is derived from an EMBL/GenBank/DDBJ whole genome shotgun (WGS) entry which is preliminary data.</text>
</comment>
<evidence type="ECO:0000313" key="3">
    <source>
        <dbReference type="Proteomes" id="UP000226712"/>
    </source>
</evidence>
<dbReference type="Proteomes" id="UP000226712">
    <property type="component" value="Unassembled WGS sequence"/>
</dbReference>
<proteinExistence type="predicted"/>
<keyword evidence="1" id="KW-0812">Transmembrane</keyword>
<organism evidence="2 3">
    <name type="scientific">Candidatus Iainarchaeum sp</name>
    <dbReference type="NCBI Taxonomy" id="3101447"/>
    <lineage>
        <taxon>Archaea</taxon>
        <taxon>Candidatus Iainarchaeota</taxon>
        <taxon>Candidatus Iainarchaeia</taxon>
        <taxon>Candidatus Iainarchaeales</taxon>
        <taxon>Candidatus Iainarchaeaceae</taxon>
        <taxon>Candidatus Iainarchaeum</taxon>
    </lineage>
</organism>
<feature type="transmembrane region" description="Helical" evidence="1">
    <location>
        <begin position="6"/>
        <end position="27"/>
    </location>
</feature>
<evidence type="ECO:0000313" key="2">
    <source>
        <dbReference type="EMBL" id="MAG18257.1"/>
    </source>
</evidence>
<dbReference type="AlphaFoldDB" id="A0A2D6LPZ5"/>
<gene>
    <name evidence="2" type="ORF">CL944_02165</name>
</gene>
<sequence>MQRPTYIFPVINFVLFRFLTLKSFILVMRLAIQVNKSVTQELKQKKRMGKATLAFRVLPFI</sequence>
<protein>
    <submittedName>
        <fullName evidence="2">Uncharacterized protein</fullName>
    </submittedName>
</protein>
<keyword evidence="1" id="KW-1133">Transmembrane helix</keyword>
<dbReference type="EMBL" id="NZBD01000015">
    <property type="protein sequence ID" value="MAG18257.1"/>
    <property type="molecule type" value="Genomic_DNA"/>
</dbReference>
<reference evidence="3" key="1">
    <citation type="submission" date="2017-09" db="EMBL/GenBank/DDBJ databases">
        <title>The Reconstruction of 2,631 Draft Metagenome-Assembled Genomes from the Global Oceans.</title>
        <authorList>
            <person name="Tully B.J."/>
            <person name="Graham E.D."/>
            <person name="Heidelberg J.F."/>
        </authorList>
    </citation>
    <scope>NUCLEOTIDE SEQUENCE [LARGE SCALE GENOMIC DNA]</scope>
</reference>
<evidence type="ECO:0000256" key="1">
    <source>
        <dbReference type="SAM" id="Phobius"/>
    </source>
</evidence>
<name>A0A2D6LPZ5_9ARCH</name>
<keyword evidence="1" id="KW-0472">Membrane</keyword>